<organism evidence="1 2">
    <name type="scientific">Glossina palpalis gambiensis</name>
    <dbReference type="NCBI Taxonomy" id="67801"/>
    <lineage>
        <taxon>Eukaryota</taxon>
        <taxon>Metazoa</taxon>
        <taxon>Ecdysozoa</taxon>
        <taxon>Arthropoda</taxon>
        <taxon>Hexapoda</taxon>
        <taxon>Insecta</taxon>
        <taxon>Pterygota</taxon>
        <taxon>Neoptera</taxon>
        <taxon>Endopterygota</taxon>
        <taxon>Diptera</taxon>
        <taxon>Brachycera</taxon>
        <taxon>Muscomorpha</taxon>
        <taxon>Hippoboscoidea</taxon>
        <taxon>Glossinidae</taxon>
        <taxon>Glossina</taxon>
    </lineage>
</organism>
<evidence type="ECO:0000313" key="1">
    <source>
        <dbReference type="EnsemblMetazoa" id="GPPI007026-PA"/>
    </source>
</evidence>
<name>A0A1B0ASI9_9MUSC</name>
<dbReference type="InterPro" id="IPR015943">
    <property type="entry name" value="WD40/YVTN_repeat-like_dom_sf"/>
</dbReference>
<protein>
    <submittedName>
        <fullName evidence="1">Uncharacterized protein</fullName>
    </submittedName>
</protein>
<dbReference type="VEuPathDB" id="VectorBase:GPPI007026"/>
<dbReference type="Proteomes" id="UP000092460">
    <property type="component" value="Unassembled WGS sequence"/>
</dbReference>
<keyword evidence="2" id="KW-1185">Reference proteome</keyword>
<dbReference type="EMBL" id="JXJN01002812">
    <property type="status" value="NOT_ANNOTATED_CDS"/>
    <property type="molecule type" value="Genomic_DNA"/>
</dbReference>
<dbReference type="Gene3D" id="2.130.10.10">
    <property type="entry name" value="YVTN repeat-like/Quinoprotein amine dehydrogenase"/>
    <property type="match status" value="1"/>
</dbReference>
<proteinExistence type="predicted"/>
<reference evidence="1" key="2">
    <citation type="submission" date="2020-05" db="UniProtKB">
        <authorList>
            <consortium name="EnsemblMetazoa"/>
        </authorList>
    </citation>
    <scope>IDENTIFICATION</scope>
    <source>
        <strain evidence="1">IAEA</strain>
    </source>
</reference>
<accession>A0A1B0ASI9</accession>
<dbReference type="AlphaFoldDB" id="A0A1B0ASI9"/>
<evidence type="ECO:0000313" key="2">
    <source>
        <dbReference type="Proteomes" id="UP000092460"/>
    </source>
</evidence>
<dbReference type="InterPro" id="IPR036322">
    <property type="entry name" value="WD40_repeat_dom_sf"/>
</dbReference>
<dbReference type="EnsemblMetazoa" id="GPPI007026-RA">
    <property type="protein sequence ID" value="GPPI007026-PA"/>
    <property type="gene ID" value="GPPI007026"/>
</dbReference>
<reference evidence="2" key="1">
    <citation type="submission" date="2015-01" db="EMBL/GenBank/DDBJ databases">
        <authorList>
            <person name="Aksoy S."/>
            <person name="Warren W."/>
            <person name="Wilson R.K."/>
        </authorList>
    </citation>
    <scope>NUCLEOTIDE SEQUENCE [LARGE SCALE GENOMIC DNA]</scope>
    <source>
        <strain evidence="2">IAEA</strain>
    </source>
</reference>
<dbReference type="SUPFAM" id="SSF50978">
    <property type="entry name" value="WD40 repeat-like"/>
    <property type="match status" value="1"/>
</dbReference>
<dbReference type="STRING" id="67801.A0A1B0ASI9"/>
<sequence>MYEKIPITQLLFGDEDEDEDENHAELNIILEDYLERIGFLLKFKGDTRLIYSCALHRHQFLCAAGSEDDHIFVCNRNSGLKTYEFLEHKYTFIAVNFNHDGMYLVDLVAEIILHKLQKLPSEGDEDGRDLIIYTFCLILTNTHDTLNKRIFVWEENDDIIEMQGIHKYTLIVATIYYKCVFKSNNVKNMRSKCSPFFIPATTTIHNTQNIAITYKYI</sequence>